<dbReference type="HOGENOM" id="CLU_2417896_0_0_1"/>
<evidence type="ECO:0000313" key="1">
    <source>
        <dbReference type="EnsemblProtists" id="HpaP807574"/>
    </source>
</evidence>
<dbReference type="EnsemblProtists" id="HpaT807574">
    <property type="protein sequence ID" value="HpaP807574"/>
    <property type="gene ID" value="HpaG807574"/>
</dbReference>
<dbReference type="Proteomes" id="UP000011713">
    <property type="component" value="Unassembled WGS sequence"/>
</dbReference>
<proteinExistence type="predicted"/>
<accession>M4BMD7</accession>
<protein>
    <submittedName>
        <fullName evidence="1">Uncharacterized protein</fullName>
    </submittedName>
</protein>
<keyword evidence="2" id="KW-1185">Reference proteome</keyword>
<dbReference type="AlphaFoldDB" id="M4BMD7"/>
<evidence type="ECO:0000313" key="2">
    <source>
        <dbReference type="Proteomes" id="UP000011713"/>
    </source>
</evidence>
<dbReference type="EMBL" id="JH598412">
    <property type="status" value="NOT_ANNOTATED_CDS"/>
    <property type="molecule type" value="Genomic_DNA"/>
</dbReference>
<reference evidence="1" key="2">
    <citation type="submission" date="2015-06" db="UniProtKB">
        <authorList>
            <consortium name="EnsemblProtists"/>
        </authorList>
    </citation>
    <scope>IDENTIFICATION</scope>
    <source>
        <strain evidence="1">Emoy2</strain>
    </source>
</reference>
<organism evidence="1 2">
    <name type="scientific">Hyaloperonospora arabidopsidis (strain Emoy2)</name>
    <name type="common">Downy mildew agent</name>
    <name type="synonym">Peronospora arabidopsidis</name>
    <dbReference type="NCBI Taxonomy" id="559515"/>
    <lineage>
        <taxon>Eukaryota</taxon>
        <taxon>Sar</taxon>
        <taxon>Stramenopiles</taxon>
        <taxon>Oomycota</taxon>
        <taxon>Peronosporomycetes</taxon>
        <taxon>Peronosporales</taxon>
        <taxon>Peronosporaceae</taxon>
        <taxon>Hyaloperonospora</taxon>
    </lineage>
</organism>
<reference evidence="2" key="1">
    <citation type="journal article" date="2010" name="Science">
        <title>Signatures of adaptation to obligate biotrophy in the Hyaloperonospora arabidopsidis genome.</title>
        <authorList>
            <person name="Baxter L."/>
            <person name="Tripathy S."/>
            <person name="Ishaque N."/>
            <person name="Boot N."/>
            <person name="Cabral A."/>
            <person name="Kemen E."/>
            <person name="Thines M."/>
            <person name="Ah-Fong A."/>
            <person name="Anderson R."/>
            <person name="Badejoko W."/>
            <person name="Bittner-Eddy P."/>
            <person name="Boore J.L."/>
            <person name="Chibucos M.C."/>
            <person name="Coates M."/>
            <person name="Dehal P."/>
            <person name="Delehaunty K."/>
            <person name="Dong S."/>
            <person name="Downton P."/>
            <person name="Dumas B."/>
            <person name="Fabro G."/>
            <person name="Fronick C."/>
            <person name="Fuerstenberg S.I."/>
            <person name="Fulton L."/>
            <person name="Gaulin E."/>
            <person name="Govers F."/>
            <person name="Hughes L."/>
            <person name="Humphray S."/>
            <person name="Jiang R.H."/>
            <person name="Judelson H."/>
            <person name="Kamoun S."/>
            <person name="Kyung K."/>
            <person name="Meijer H."/>
            <person name="Minx P."/>
            <person name="Morris P."/>
            <person name="Nelson J."/>
            <person name="Phuntumart V."/>
            <person name="Qutob D."/>
            <person name="Rehmany A."/>
            <person name="Rougon-Cardoso A."/>
            <person name="Ryden P."/>
            <person name="Torto-Alalibo T."/>
            <person name="Studholme D."/>
            <person name="Wang Y."/>
            <person name="Win J."/>
            <person name="Wood J."/>
            <person name="Clifton S.W."/>
            <person name="Rogers J."/>
            <person name="Van den Ackerveken G."/>
            <person name="Jones J.D."/>
            <person name="McDowell J.M."/>
            <person name="Beynon J."/>
            <person name="Tyler B.M."/>
        </authorList>
    </citation>
    <scope>NUCLEOTIDE SEQUENCE [LARGE SCALE GENOMIC DNA]</scope>
    <source>
        <strain evidence="2">Emoy2</strain>
    </source>
</reference>
<name>M4BMD7_HYAAE</name>
<sequence>MAVLDPRPVGGVAEGVPPRACCAPSHQLWARTAQERCKGIFVSSAAAVNALPVLMATFQCRCRNLLVLLTVLNSKDSTLDVESSRGHFYFRD</sequence>
<dbReference type="VEuPathDB" id="FungiDB:HpaG807574"/>
<dbReference type="InParanoid" id="M4BMD7"/>